<reference evidence="3" key="2">
    <citation type="submission" date="2023-01" db="EMBL/GenBank/DDBJ databases">
        <title>Draft genome sequence of Litoribrevibacter albus strain NBRC 110071.</title>
        <authorList>
            <person name="Sun Q."/>
            <person name="Mori K."/>
        </authorList>
    </citation>
    <scope>NUCLEOTIDE SEQUENCE</scope>
    <source>
        <strain evidence="3">NBRC 110071</strain>
    </source>
</reference>
<dbReference type="HAMAP" id="MF_01866">
    <property type="entry name" value="UPF0745"/>
    <property type="match status" value="1"/>
</dbReference>
<dbReference type="SUPFAM" id="SSF160191">
    <property type="entry name" value="YcgL-like"/>
    <property type="match status" value="1"/>
</dbReference>
<proteinExistence type="inferred from homology"/>
<keyword evidence="4" id="KW-1185">Reference proteome</keyword>
<name>A0AA37S8E7_9GAMM</name>
<reference evidence="3" key="1">
    <citation type="journal article" date="2014" name="Int. J. Syst. Evol. Microbiol.">
        <title>Complete genome sequence of Corynebacterium casei LMG S-19264T (=DSM 44701T), isolated from a smear-ripened cheese.</title>
        <authorList>
            <consortium name="US DOE Joint Genome Institute (JGI-PGF)"/>
            <person name="Walter F."/>
            <person name="Albersmeier A."/>
            <person name="Kalinowski J."/>
            <person name="Ruckert C."/>
        </authorList>
    </citation>
    <scope>NUCLEOTIDE SEQUENCE</scope>
    <source>
        <strain evidence="3">NBRC 110071</strain>
    </source>
</reference>
<dbReference type="InterPro" id="IPR038068">
    <property type="entry name" value="YcgL-like_sf"/>
</dbReference>
<comment type="caution">
    <text evidence="3">The sequence shown here is derived from an EMBL/GenBank/DDBJ whole genome shotgun (WGS) entry which is preliminary data.</text>
</comment>
<dbReference type="Gene3D" id="3.10.510.20">
    <property type="entry name" value="YcgL domain"/>
    <property type="match status" value="1"/>
</dbReference>
<dbReference type="Proteomes" id="UP001161389">
    <property type="component" value="Unassembled WGS sequence"/>
</dbReference>
<protein>
    <recommendedName>
        <fullName evidence="1">YcgL domain-containing protein GCM10007876_05110</fullName>
    </recommendedName>
</protein>
<evidence type="ECO:0000259" key="2">
    <source>
        <dbReference type="PROSITE" id="PS51648"/>
    </source>
</evidence>
<accession>A0AA37S8E7</accession>
<sequence>MKICSVYKSPKRDEMYLYIEKMKGVASLPDALIEVFGKPIHVMDMPLKPDSKLSRVEAPKVLADIEEKGYFLQMPPPKEDYLLDLYDPNQAD</sequence>
<dbReference type="PANTHER" id="PTHR38109:SF1">
    <property type="entry name" value="PROTEIN YCGL"/>
    <property type="match status" value="1"/>
</dbReference>
<evidence type="ECO:0000313" key="4">
    <source>
        <dbReference type="Proteomes" id="UP001161389"/>
    </source>
</evidence>
<dbReference type="Pfam" id="PF05166">
    <property type="entry name" value="YcgL"/>
    <property type="match status" value="1"/>
</dbReference>
<dbReference type="InterPro" id="IPR027354">
    <property type="entry name" value="YcgL_dom"/>
</dbReference>
<evidence type="ECO:0000313" key="3">
    <source>
        <dbReference type="EMBL" id="GLQ30033.1"/>
    </source>
</evidence>
<dbReference type="PANTHER" id="PTHR38109">
    <property type="entry name" value="PROTEIN YCGL"/>
    <property type="match status" value="1"/>
</dbReference>
<dbReference type="RefSeq" id="WP_284378415.1">
    <property type="nucleotide sequence ID" value="NZ_BSNM01000003.1"/>
</dbReference>
<gene>
    <name evidence="3" type="ORF">GCM10007876_05110</name>
</gene>
<dbReference type="PROSITE" id="PS51648">
    <property type="entry name" value="YCGL"/>
    <property type="match status" value="1"/>
</dbReference>
<feature type="domain" description="YcgL" evidence="2">
    <location>
        <begin position="2"/>
        <end position="86"/>
    </location>
</feature>
<dbReference type="AlphaFoldDB" id="A0AA37S8E7"/>
<evidence type="ECO:0000256" key="1">
    <source>
        <dbReference type="HAMAP-Rule" id="MF_01866"/>
    </source>
</evidence>
<dbReference type="EMBL" id="BSNM01000003">
    <property type="protein sequence ID" value="GLQ30033.1"/>
    <property type="molecule type" value="Genomic_DNA"/>
</dbReference>
<organism evidence="3 4">
    <name type="scientific">Litoribrevibacter albus</name>
    <dbReference type="NCBI Taxonomy" id="1473156"/>
    <lineage>
        <taxon>Bacteria</taxon>
        <taxon>Pseudomonadati</taxon>
        <taxon>Pseudomonadota</taxon>
        <taxon>Gammaproteobacteria</taxon>
        <taxon>Oceanospirillales</taxon>
        <taxon>Oceanospirillaceae</taxon>
        <taxon>Litoribrevibacter</taxon>
    </lineage>
</organism>